<keyword evidence="8" id="KW-1185">Reference proteome</keyword>
<feature type="transmembrane region" description="Helical" evidence="5">
    <location>
        <begin position="105"/>
        <end position="122"/>
    </location>
</feature>
<comment type="subcellular location">
    <subcellularLocation>
        <location evidence="1">Membrane</location>
        <topology evidence="1">Multi-pass membrane protein</topology>
    </subcellularLocation>
</comment>
<evidence type="ECO:0000313" key="8">
    <source>
        <dbReference type="Proteomes" id="UP000027318"/>
    </source>
</evidence>
<sequence>MHMKVINRSMGSLEWFLLIALSALWGGSFFFVEVAVDSLGPLTIVALRVGLAAVALNVIIVAMGLRMPLDRQVWTAFLGMGFLNNMIPFSLIVWGQVYITSAHASILNASTPFFTVIAAHYLTSDETLSRGRFIGVMLGIAGVIAMVGADALESINVNTLAQLAVLGAAISYACASIFGRRFRTLGCSPLVTATGQVTASAVVLIPLALVVEQPWLQPLPSREVFGAVVGLALFSTALAYILYFRILATAGATNLALVTFLIPVSAILLGTTLLGEQLEPKHLAGMLLIGLGLAAMDGRPLGLLRRKLSYSE</sequence>
<evidence type="ECO:0000313" key="7">
    <source>
        <dbReference type="EMBL" id="KDE39845.1"/>
    </source>
</evidence>
<accession>A0A063Y3V3</accession>
<gene>
    <name evidence="7" type="ORF">ADINL_1482</name>
</gene>
<dbReference type="STRING" id="267850.ADINL_1482"/>
<feature type="transmembrane region" description="Helical" evidence="5">
    <location>
        <begin position="77"/>
        <end position="99"/>
    </location>
</feature>
<dbReference type="InterPro" id="IPR050638">
    <property type="entry name" value="AA-Vitamin_Transporters"/>
</dbReference>
<dbReference type="Pfam" id="PF00892">
    <property type="entry name" value="EamA"/>
    <property type="match status" value="2"/>
</dbReference>
<feature type="domain" description="EamA" evidence="6">
    <location>
        <begin position="161"/>
        <end position="294"/>
    </location>
</feature>
<organism evidence="7 8">
    <name type="scientific">Nitrincola lacisaponensis</name>
    <dbReference type="NCBI Taxonomy" id="267850"/>
    <lineage>
        <taxon>Bacteria</taxon>
        <taxon>Pseudomonadati</taxon>
        <taxon>Pseudomonadota</taxon>
        <taxon>Gammaproteobacteria</taxon>
        <taxon>Oceanospirillales</taxon>
        <taxon>Oceanospirillaceae</taxon>
        <taxon>Nitrincola</taxon>
    </lineage>
</organism>
<dbReference type="Proteomes" id="UP000027318">
    <property type="component" value="Unassembled WGS sequence"/>
</dbReference>
<evidence type="ECO:0000259" key="6">
    <source>
        <dbReference type="Pfam" id="PF00892"/>
    </source>
</evidence>
<evidence type="ECO:0000256" key="3">
    <source>
        <dbReference type="ARBA" id="ARBA00022989"/>
    </source>
</evidence>
<feature type="transmembrane region" description="Helical" evidence="5">
    <location>
        <begin position="255"/>
        <end position="275"/>
    </location>
</feature>
<feature type="transmembrane region" description="Helical" evidence="5">
    <location>
        <begin position="281"/>
        <end position="298"/>
    </location>
</feature>
<reference evidence="7 8" key="1">
    <citation type="journal article" date="2005" name="Int. J. Syst. Evol. Microbiol.">
        <title>Nitrincola lacisaponensis gen. nov., sp. nov., a novel alkaliphilic bacterium isolated from an alkaline, saline lake.</title>
        <authorList>
            <person name="Dimitriu P.A."/>
            <person name="Shukla S.K."/>
            <person name="Conradt J."/>
            <person name="Marquez M.C."/>
            <person name="Ventosa A."/>
            <person name="Maglia A."/>
            <person name="Peyton B.M."/>
            <person name="Pinkart H.C."/>
            <person name="Mormile M.R."/>
        </authorList>
    </citation>
    <scope>NUCLEOTIDE SEQUENCE [LARGE SCALE GENOMIC DNA]</scope>
    <source>
        <strain evidence="7 8">4CA</strain>
    </source>
</reference>
<dbReference type="EMBL" id="JMSZ01000021">
    <property type="protein sequence ID" value="KDE39845.1"/>
    <property type="molecule type" value="Genomic_DNA"/>
</dbReference>
<dbReference type="PANTHER" id="PTHR32322:SF9">
    <property type="entry name" value="AMINO-ACID METABOLITE EFFLUX PUMP-RELATED"/>
    <property type="match status" value="1"/>
</dbReference>
<keyword evidence="3 5" id="KW-1133">Transmembrane helix</keyword>
<keyword evidence="2 5" id="KW-0812">Transmembrane</keyword>
<dbReference type="PATRIC" id="fig|267850.7.peg.1460"/>
<comment type="caution">
    <text evidence="7">The sequence shown here is derived from an EMBL/GenBank/DDBJ whole genome shotgun (WGS) entry which is preliminary data.</text>
</comment>
<dbReference type="AlphaFoldDB" id="A0A063Y3V3"/>
<protein>
    <submittedName>
        <fullName evidence="7">Permease of the drug/metabolite transporter (DMT) superfamily</fullName>
    </submittedName>
</protein>
<evidence type="ECO:0000256" key="2">
    <source>
        <dbReference type="ARBA" id="ARBA00022692"/>
    </source>
</evidence>
<dbReference type="InterPro" id="IPR000620">
    <property type="entry name" value="EamA_dom"/>
</dbReference>
<dbReference type="PANTHER" id="PTHR32322">
    <property type="entry name" value="INNER MEMBRANE TRANSPORTER"/>
    <property type="match status" value="1"/>
</dbReference>
<evidence type="ECO:0000256" key="5">
    <source>
        <dbReference type="SAM" id="Phobius"/>
    </source>
</evidence>
<feature type="transmembrane region" description="Helical" evidence="5">
    <location>
        <begin position="12"/>
        <end position="32"/>
    </location>
</feature>
<feature type="transmembrane region" description="Helical" evidence="5">
    <location>
        <begin position="158"/>
        <end position="178"/>
    </location>
</feature>
<feature type="transmembrane region" description="Helical" evidence="5">
    <location>
        <begin position="223"/>
        <end position="243"/>
    </location>
</feature>
<proteinExistence type="predicted"/>
<evidence type="ECO:0000256" key="1">
    <source>
        <dbReference type="ARBA" id="ARBA00004141"/>
    </source>
</evidence>
<name>A0A063Y3V3_9GAMM</name>
<keyword evidence="4 5" id="KW-0472">Membrane</keyword>
<dbReference type="SUPFAM" id="SSF103481">
    <property type="entry name" value="Multidrug resistance efflux transporter EmrE"/>
    <property type="match status" value="2"/>
</dbReference>
<dbReference type="InterPro" id="IPR037185">
    <property type="entry name" value="EmrE-like"/>
</dbReference>
<evidence type="ECO:0000256" key="4">
    <source>
        <dbReference type="ARBA" id="ARBA00023136"/>
    </source>
</evidence>
<feature type="transmembrane region" description="Helical" evidence="5">
    <location>
        <begin position="44"/>
        <end position="65"/>
    </location>
</feature>
<feature type="transmembrane region" description="Helical" evidence="5">
    <location>
        <begin position="134"/>
        <end position="152"/>
    </location>
</feature>
<feature type="domain" description="EamA" evidence="6">
    <location>
        <begin position="16"/>
        <end position="147"/>
    </location>
</feature>
<feature type="transmembrane region" description="Helical" evidence="5">
    <location>
        <begin position="190"/>
        <end position="211"/>
    </location>
</feature>
<dbReference type="GO" id="GO:0016020">
    <property type="term" value="C:membrane"/>
    <property type="evidence" value="ECO:0007669"/>
    <property type="project" value="UniProtKB-SubCell"/>
</dbReference>